<dbReference type="InterPro" id="IPR043129">
    <property type="entry name" value="ATPase_NBD"/>
</dbReference>
<dbReference type="Pfam" id="PF12802">
    <property type="entry name" value="MarR_2"/>
    <property type="match status" value="1"/>
</dbReference>
<dbReference type="InterPro" id="IPR036390">
    <property type="entry name" value="WH_DNA-bd_sf"/>
</dbReference>
<name>A0A543J7A9_9PSEU</name>
<keyword evidence="5" id="KW-1185">Reference proteome</keyword>
<dbReference type="PANTHER" id="PTHR18964:SF149">
    <property type="entry name" value="BIFUNCTIONAL UDP-N-ACETYLGLUCOSAMINE 2-EPIMERASE_N-ACETYLMANNOSAMINE KINASE"/>
    <property type="match status" value="1"/>
</dbReference>
<feature type="compositionally biased region" description="Polar residues" evidence="2">
    <location>
        <begin position="405"/>
        <end position="414"/>
    </location>
</feature>
<evidence type="ECO:0000256" key="2">
    <source>
        <dbReference type="SAM" id="MobiDB-lite"/>
    </source>
</evidence>
<dbReference type="EMBL" id="VFPP01000001">
    <property type="protein sequence ID" value="TQM78711.1"/>
    <property type="molecule type" value="Genomic_DNA"/>
</dbReference>
<evidence type="ECO:0000313" key="4">
    <source>
        <dbReference type="EMBL" id="TQM78711.1"/>
    </source>
</evidence>
<evidence type="ECO:0000259" key="3">
    <source>
        <dbReference type="Pfam" id="PF12802"/>
    </source>
</evidence>
<comment type="caution">
    <text evidence="4">The sequence shown here is derived from an EMBL/GenBank/DDBJ whole genome shotgun (WGS) entry which is preliminary data.</text>
</comment>
<dbReference type="Pfam" id="PF00480">
    <property type="entry name" value="ROK"/>
    <property type="match status" value="1"/>
</dbReference>
<comment type="similarity">
    <text evidence="1">Belongs to the ROK (NagC/XylR) family.</text>
</comment>
<dbReference type="SUPFAM" id="SSF46785">
    <property type="entry name" value="Winged helix' DNA-binding domain"/>
    <property type="match status" value="1"/>
</dbReference>
<proteinExistence type="inferred from homology"/>
<evidence type="ECO:0000256" key="1">
    <source>
        <dbReference type="ARBA" id="ARBA00006479"/>
    </source>
</evidence>
<dbReference type="PANTHER" id="PTHR18964">
    <property type="entry name" value="ROK (REPRESSOR, ORF, KINASE) FAMILY"/>
    <property type="match status" value="1"/>
</dbReference>
<accession>A0A543J7A9</accession>
<dbReference type="Gene3D" id="1.10.10.10">
    <property type="entry name" value="Winged helix-like DNA-binding domain superfamily/Winged helix DNA-binding domain"/>
    <property type="match status" value="1"/>
</dbReference>
<keyword evidence="4" id="KW-0808">Transferase</keyword>
<keyword evidence="4" id="KW-0418">Kinase</keyword>
<sequence>MDRRLGAIPESRYVRAVISEADATATSSWPELPEVARGVLLEVLIHGPLSRAEIATRLRLSRPTLTRVTKALVAQGLLVEGDTRPRASAGRPSEMLHVRGPAHRFLGVKLTADRLFAAVTDLTATSLTTVEEPLRSAAPDDVVARIADVARRFPGLTGIGVTLGGVVLDGLVARDELLRWTDVPLKAAVTGATRVPTAVDNDVQALTAAEHWFGPGAGLTSLAVITVGAGVGTGLIVSGGLVAGSHGLPPHFSHTLVDAAGPQCGCGRRGCVSSYLMTHVMLRRLPGRPTYAEALDRVRAGEPHARQVFDEAGYALGVLIGTVANVIDPQKVLLTGDGLPLYEVSAPLVHDGIEDTYEDDPDLIDLDVRPFDFSEWARSGAALAIKATITGSITDRPRAAPRQALLSSPSNTARASPPGRMPRSASSTRHSRW</sequence>
<dbReference type="InterPro" id="IPR036388">
    <property type="entry name" value="WH-like_DNA-bd_sf"/>
</dbReference>
<feature type="region of interest" description="Disordered" evidence="2">
    <location>
        <begin position="396"/>
        <end position="433"/>
    </location>
</feature>
<dbReference type="GO" id="GO:0016301">
    <property type="term" value="F:kinase activity"/>
    <property type="evidence" value="ECO:0007669"/>
    <property type="project" value="UniProtKB-KW"/>
</dbReference>
<protein>
    <submittedName>
        <fullName evidence="4">Putative NBD/HSP70 family sugar kinase</fullName>
    </submittedName>
</protein>
<feature type="compositionally biased region" description="Polar residues" evidence="2">
    <location>
        <begin position="424"/>
        <end position="433"/>
    </location>
</feature>
<dbReference type="AlphaFoldDB" id="A0A543J7A9"/>
<dbReference type="InterPro" id="IPR000835">
    <property type="entry name" value="HTH_MarR-typ"/>
</dbReference>
<dbReference type="InterPro" id="IPR000600">
    <property type="entry name" value="ROK"/>
</dbReference>
<evidence type="ECO:0000313" key="5">
    <source>
        <dbReference type="Proteomes" id="UP000316628"/>
    </source>
</evidence>
<organism evidence="4 5">
    <name type="scientific">Saccharothrix saharensis</name>
    <dbReference type="NCBI Taxonomy" id="571190"/>
    <lineage>
        <taxon>Bacteria</taxon>
        <taxon>Bacillati</taxon>
        <taxon>Actinomycetota</taxon>
        <taxon>Actinomycetes</taxon>
        <taxon>Pseudonocardiales</taxon>
        <taxon>Pseudonocardiaceae</taxon>
        <taxon>Saccharothrix</taxon>
    </lineage>
</organism>
<dbReference type="SUPFAM" id="SSF53067">
    <property type="entry name" value="Actin-like ATPase domain"/>
    <property type="match status" value="1"/>
</dbReference>
<dbReference type="Proteomes" id="UP000316628">
    <property type="component" value="Unassembled WGS sequence"/>
</dbReference>
<dbReference type="Gene3D" id="3.30.420.40">
    <property type="match status" value="2"/>
</dbReference>
<gene>
    <name evidence="4" type="ORF">FHX81_0988</name>
</gene>
<dbReference type="GO" id="GO:0003700">
    <property type="term" value="F:DNA-binding transcription factor activity"/>
    <property type="evidence" value="ECO:0007669"/>
    <property type="project" value="InterPro"/>
</dbReference>
<reference evidence="4 5" key="1">
    <citation type="submission" date="2019-06" db="EMBL/GenBank/DDBJ databases">
        <title>Sequencing the genomes of 1000 actinobacteria strains.</title>
        <authorList>
            <person name="Klenk H.-P."/>
        </authorList>
    </citation>
    <scope>NUCLEOTIDE SEQUENCE [LARGE SCALE GENOMIC DNA]</scope>
    <source>
        <strain evidence="4 5">DSM 45456</strain>
    </source>
</reference>
<feature type="domain" description="HTH marR-type" evidence="3">
    <location>
        <begin position="38"/>
        <end position="80"/>
    </location>
</feature>